<keyword evidence="1 2" id="KW-0732">Signal</keyword>
<proteinExistence type="predicted"/>
<protein>
    <submittedName>
        <fullName evidence="6">GEVED domain-containing protein</fullName>
    </submittedName>
</protein>
<dbReference type="Pfam" id="PF18962">
    <property type="entry name" value="Por_Secre_tail"/>
    <property type="match status" value="1"/>
</dbReference>
<dbReference type="Pfam" id="PF20009">
    <property type="entry name" value="GEVED"/>
    <property type="match status" value="1"/>
</dbReference>
<name>A0ABW5NYS2_9FLAO</name>
<accession>A0ABW5NYS2</accession>
<evidence type="ECO:0000313" key="6">
    <source>
        <dbReference type="EMBL" id="MFD2603167.1"/>
    </source>
</evidence>
<dbReference type="Pfam" id="PF19081">
    <property type="entry name" value="Ig_7"/>
    <property type="match status" value="1"/>
</dbReference>
<organism evidence="6 7">
    <name type="scientific">Flavobacterium suzhouense</name>
    <dbReference type="NCBI Taxonomy" id="1529638"/>
    <lineage>
        <taxon>Bacteria</taxon>
        <taxon>Pseudomonadati</taxon>
        <taxon>Bacteroidota</taxon>
        <taxon>Flavobacteriia</taxon>
        <taxon>Flavobacteriales</taxon>
        <taxon>Flavobacteriaceae</taxon>
        <taxon>Flavobacterium</taxon>
    </lineage>
</organism>
<feature type="domain" description="Secretion system C-terminal sorting" evidence="3">
    <location>
        <begin position="963"/>
        <end position="1029"/>
    </location>
</feature>
<feature type="chain" id="PRO_5047070107" evidence="2">
    <location>
        <begin position="24"/>
        <end position="1031"/>
    </location>
</feature>
<dbReference type="Proteomes" id="UP001597480">
    <property type="component" value="Unassembled WGS sequence"/>
</dbReference>
<feature type="domain" description="GEVED" evidence="5">
    <location>
        <begin position="356"/>
        <end position="437"/>
    </location>
</feature>
<evidence type="ECO:0000259" key="3">
    <source>
        <dbReference type="Pfam" id="PF18962"/>
    </source>
</evidence>
<evidence type="ECO:0000256" key="2">
    <source>
        <dbReference type="SAM" id="SignalP"/>
    </source>
</evidence>
<evidence type="ECO:0000259" key="5">
    <source>
        <dbReference type="Pfam" id="PF20009"/>
    </source>
</evidence>
<dbReference type="InterPro" id="IPR044023">
    <property type="entry name" value="Ig_7"/>
</dbReference>
<gene>
    <name evidence="6" type="ORF">ACFSR3_13980</name>
</gene>
<evidence type="ECO:0000313" key="7">
    <source>
        <dbReference type="Proteomes" id="UP001597480"/>
    </source>
</evidence>
<evidence type="ECO:0000259" key="4">
    <source>
        <dbReference type="Pfam" id="PF19081"/>
    </source>
</evidence>
<feature type="signal peptide" evidence="2">
    <location>
        <begin position="1"/>
        <end position="23"/>
    </location>
</feature>
<dbReference type="RefSeq" id="WP_379821809.1">
    <property type="nucleotide sequence ID" value="NZ_JBHUMD010000027.1"/>
</dbReference>
<dbReference type="EMBL" id="JBHUMD010000027">
    <property type="protein sequence ID" value="MFD2603167.1"/>
    <property type="molecule type" value="Genomic_DNA"/>
</dbReference>
<sequence length="1031" mass="107726">MKTQLRCLLVLLGTFLCSVTGHSQINYTQNFNVDEGGWDDLDFYADTFQSCEGQSLVGEFYYMDFGDGDLYTGDAVTTSPSLGVSNGLPVTLTYSYKLFDYWDYIPLGNFEWGSVTIAYATSLSGPWTTIHTINSANHVVSADCAVKTATFTPAAGSPVYLKVTGVAAQSSDIIDVLFSMDNVSLVQQLPSCTGTPAASTATLLNGPVCNQQNASISLLPAYGASGLTYQWQGSANGTTYTNIAGATSATLSAPVSAGPWFRAVVTCSGSGLSTTSAAVQATSSGTNCTTCAVSFTNNVEPITSVVFSNLTNVTDASAVGAPAMQDFTALPPANVTTGQAYSFSAQGNTDGSFTTYIKVYIDFNKNGNLNDPGESFNIGTVTNSTGTDGVTATSSIFIPTNAATGLTLMRVYKLYAAYPSGPCANGGYGQVEDYLVNITQCTTAAPTAAATQTVCSNATVANLVATGTGVKWYNVASGGTQLASTTALTNNTTYYASQTNVCEGTARVAVMVNFTVVPVDDPADVTACVSYTLPALTNGVYRTATGGGGTVVAAGTVINATTTLYVYNTANGCSAENSFLITVSNPVAAEPDDVDACGSYTLPALTSGSYHTAAGGGGDTLPAGTVISQTTTLYAFVGTPICFDENSFTVTIYNPVADAPDDVVTCTDYVLPALTNGAYYTQQGGQGDMLAAGTSVNATTTLFVYSADGDCSAENSFTVTINPYEVDQLDDVVVCSEYALPALTSGSYYTEVSGMGDMLAEGDVITSTQTIYVYGVSEDNDACVAETSFTVTVLNAVADEFEDVEVCDLYTLPELSANNTYHTQTGGAGTTLPAGSVINSSMTIYVYAQDSAATVSCTDETSFMVTVETLETPEDVVIILENTATLEDLEIYTDVQGTVMVYATEDDAEAGTNPLSPSTEVTDDTVYYATVTVGTCTSEPFEVTVEIILDRENFNMANFSYHPNPVKDVLNLSYSENITGVEVYSLIGQKVLSGNYNSNAVTVNLSQLASGTYMVKVNTENASKTIKVIRE</sequence>
<dbReference type="NCBIfam" id="TIGR04183">
    <property type="entry name" value="Por_Secre_tail"/>
    <property type="match status" value="1"/>
</dbReference>
<dbReference type="InterPro" id="IPR026444">
    <property type="entry name" value="Secre_tail"/>
</dbReference>
<comment type="caution">
    <text evidence="6">The sequence shown here is derived from an EMBL/GenBank/DDBJ whole genome shotgun (WGS) entry which is preliminary data.</text>
</comment>
<reference evidence="7" key="1">
    <citation type="journal article" date="2019" name="Int. J. Syst. Evol. Microbiol.">
        <title>The Global Catalogue of Microorganisms (GCM) 10K type strain sequencing project: providing services to taxonomists for standard genome sequencing and annotation.</title>
        <authorList>
            <consortium name="The Broad Institute Genomics Platform"/>
            <consortium name="The Broad Institute Genome Sequencing Center for Infectious Disease"/>
            <person name="Wu L."/>
            <person name="Ma J."/>
        </authorList>
    </citation>
    <scope>NUCLEOTIDE SEQUENCE [LARGE SCALE GENOMIC DNA]</scope>
    <source>
        <strain evidence="7">KCTC 42107</strain>
    </source>
</reference>
<feature type="domain" description="Ig-like" evidence="4">
    <location>
        <begin position="444"/>
        <end position="513"/>
    </location>
</feature>
<keyword evidence="7" id="KW-1185">Reference proteome</keyword>
<evidence type="ECO:0000256" key="1">
    <source>
        <dbReference type="ARBA" id="ARBA00022729"/>
    </source>
</evidence>
<dbReference type="InterPro" id="IPR045474">
    <property type="entry name" value="GEVED"/>
</dbReference>